<organism evidence="1 2">
    <name type="scientific">Teichococcus oryzae</name>
    <dbReference type="NCBI Taxonomy" id="1608942"/>
    <lineage>
        <taxon>Bacteria</taxon>
        <taxon>Pseudomonadati</taxon>
        <taxon>Pseudomonadota</taxon>
        <taxon>Alphaproteobacteria</taxon>
        <taxon>Acetobacterales</taxon>
        <taxon>Roseomonadaceae</taxon>
        <taxon>Roseomonas</taxon>
    </lineage>
</organism>
<dbReference type="AlphaFoldDB" id="A0A5B2TA40"/>
<evidence type="ECO:0000313" key="1">
    <source>
        <dbReference type="EMBL" id="KAA2211446.1"/>
    </source>
</evidence>
<sequence length="74" mass="7821">MKMHPKRFPGSQPPCGGFTIKGACEWSGLSRTALYRAASSGQLLLRKAGRTTIVDGASLAALIEGLPFASKDRS</sequence>
<proteinExistence type="predicted"/>
<dbReference type="EMBL" id="VUKA01000026">
    <property type="protein sequence ID" value="KAA2211446.1"/>
    <property type="molecule type" value="Genomic_DNA"/>
</dbReference>
<accession>A0A5B2TA40</accession>
<reference evidence="1 2" key="1">
    <citation type="journal article" date="2015" name="Int. J. Syst. Evol. Microbiol.">
        <title>Roseomonas oryzae sp. nov., isolated from paddy rhizosphere soil.</title>
        <authorList>
            <person name="Ramaprasad E.V."/>
            <person name="Sasikala Ch."/>
            <person name="Ramana Ch.V."/>
        </authorList>
    </citation>
    <scope>NUCLEOTIDE SEQUENCE [LARGE SCALE GENOMIC DNA]</scope>
    <source>
        <strain evidence="1 2">KCTC 42542</strain>
    </source>
</reference>
<name>A0A5B2TA40_9PROT</name>
<dbReference type="Proteomes" id="UP000322110">
    <property type="component" value="Unassembled WGS sequence"/>
</dbReference>
<protein>
    <submittedName>
        <fullName evidence="1">Helix-turn-helix domain-containing protein</fullName>
    </submittedName>
</protein>
<dbReference type="OrthoDB" id="8455293at2"/>
<keyword evidence="2" id="KW-1185">Reference proteome</keyword>
<dbReference type="RefSeq" id="WP_149814097.1">
    <property type="nucleotide sequence ID" value="NZ_VUKA01000026.1"/>
</dbReference>
<gene>
    <name evidence="1" type="ORF">F0Q34_19950</name>
</gene>
<comment type="caution">
    <text evidence="1">The sequence shown here is derived from an EMBL/GenBank/DDBJ whole genome shotgun (WGS) entry which is preliminary data.</text>
</comment>
<evidence type="ECO:0000313" key="2">
    <source>
        <dbReference type="Proteomes" id="UP000322110"/>
    </source>
</evidence>